<organism evidence="1 2">
    <name type="scientific">Pleurodeles waltl</name>
    <name type="common">Iberian ribbed newt</name>
    <dbReference type="NCBI Taxonomy" id="8319"/>
    <lineage>
        <taxon>Eukaryota</taxon>
        <taxon>Metazoa</taxon>
        <taxon>Chordata</taxon>
        <taxon>Craniata</taxon>
        <taxon>Vertebrata</taxon>
        <taxon>Euteleostomi</taxon>
        <taxon>Amphibia</taxon>
        <taxon>Batrachia</taxon>
        <taxon>Caudata</taxon>
        <taxon>Salamandroidea</taxon>
        <taxon>Salamandridae</taxon>
        <taxon>Pleurodelinae</taxon>
        <taxon>Pleurodeles</taxon>
    </lineage>
</organism>
<evidence type="ECO:0000313" key="1">
    <source>
        <dbReference type="EMBL" id="KAJ1190654.1"/>
    </source>
</evidence>
<dbReference type="Proteomes" id="UP001066276">
    <property type="component" value="Chromosome 3_1"/>
</dbReference>
<reference evidence="1" key="1">
    <citation type="journal article" date="2022" name="bioRxiv">
        <title>Sequencing and chromosome-scale assembly of the giantPleurodeles waltlgenome.</title>
        <authorList>
            <person name="Brown T."/>
            <person name="Elewa A."/>
            <person name="Iarovenko S."/>
            <person name="Subramanian E."/>
            <person name="Araus A.J."/>
            <person name="Petzold A."/>
            <person name="Susuki M."/>
            <person name="Suzuki K.-i.T."/>
            <person name="Hayashi T."/>
            <person name="Toyoda A."/>
            <person name="Oliveira C."/>
            <person name="Osipova E."/>
            <person name="Leigh N.D."/>
            <person name="Simon A."/>
            <person name="Yun M.H."/>
        </authorList>
    </citation>
    <scope>NUCLEOTIDE SEQUENCE</scope>
    <source>
        <strain evidence="1">20211129_DDA</strain>
        <tissue evidence="1">Liver</tissue>
    </source>
</reference>
<keyword evidence="2" id="KW-1185">Reference proteome</keyword>
<accession>A0AAV7UNP3</accession>
<proteinExistence type="predicted"/>
<gene>
    <name evidence="1" type="ORF">NDU88_007392</name>
</gene>
<dbReference type="AlphaFoldDB" id="A0AAV7UNP3"/>
<name>A0AAV7UNP3_PLEWA</name>
<comment type="caution">
    <text evidence="1">The sequence shown here is derived from an EMBL/GenBank/DDBJ whole genome shotgun (WGS) entry which is preliminary data.</text>
</comment>
<dbReference type="EMBL" id="JANPWB010000005">
    <property type="protein sequence ID" value="KAJ1190654.1"/>
    <property type="molecule type" value="Genomic_DNA"/>
</dbReference>
<sequence>MHFPRLHKESAIEMEILPKKLRQFNIGYMLPEKLHVVYEGRLHFFGVPKEVPDWLEDIQLSGGTGCGLAVREAPGADIAKQGLEERCRWGMVTEHPASHVEVQPDGNTSTPS</sequence>
<evidence type="ECO:0000313" key="2">
    <source>
        <dbReference type="Proteomes" id="UP001066276"/>
    </source>
</evidence>
<protein>
    <submittedName>
        <fullName evidence="1">Uncharacterized protein</fullName>
    </submittedName>
</protein>